<comment type="caution">
    <text evidence="2">The sequence shown here is derived from an EMBL/GenBank/DDBJ whole genome shotgun (WGS) entry which is preliminary data.</text>
</comment>
<dbReference type="Proteomes" id="UP001206925">
    <property type="component" value="Unassembled WGS sequence"/>
</dbReference>
<feature type="non-terminal residue" evidence="2">
    <location>
        <position position="379"/>
    </location>
</feature>
<evidence type="ECO:0000313" key="2">
    <source>
        <dbReference type="EMBL" id="KAI7736542.1"/>
    </source>
</evidence>
<dbReference type="GO" id="GO:0008234">
    <property type="term" value="F:cysteine-type peptidase activity"/>
    <property type="evidence" value="ECO:0007669"/>
    <property type="project" value="InterPro"/>
</dbReference>
<evidence type="ECO:0000259" key="1">
    <source>
        <dbReference type="Pfam" id="PF00112"/>
    </source>
</evidence>
<dbReference type="InterPro" id="IPR038765">
    <property type="entry name" value="Papain-like_cys_pep_sf"/>
</dbReference>
<organism evidence="2 3">
    <name type="scientific">Ambrosia artemisiifolia</name>
    <name type="common">Common ragweed</name>
    <dbReference type="NCBI Taxonomy" id="4212"/>
    <lineage>
        <taxon>Eukaryota</taxon>
        <taxon>Viridiplantae</taxon>
        <taxon>Streptophyta</taxon>
        <taxon>Embryophyta</taxon>
        <taxon>Tracheophyta</taxon>
        <taxon>Spermatophyta</taxon>
        <taxon>Magnoliopsida</taxon>
        <taxon>eudicotyledons</taxon>
        <taxon>Gunneridae</taxon>
        <taxon>Pentapetalae</taxon>
        <taxon>asterids</taxon>
        <taxon>campanulids</taxon>
        <taxon>Asterales</taxon>
        <taxon>Asteraceae</taxon>
        <taxon>Asteroideae</taxon>
        <taxon>Heliantheae alliance</taxon>
        <taxon>Heliantheae</taxon>
        <taxon>Ambrosia</taxon>
    </lineage>
</organism>
<sequence length="379" mass="44143">MTKYLIDEKYTSYVSNQKHEGICLALTFADMISMVLKITREERIDLILSPQPLIDASVFSVDKFRLFCSEVGLESVNTFPFTRIKRGAWKEKHYIERNLPRYYIGGITYHKDKVNIRKAILDNFALDGKKFPILCAIDVEHVLENEEAKRRAINKIPFHPPVEEVREPRLKKAKIKQDDHAMLIIGCDTTNSDPKMHYCMIKNSYGKGWGLNGVSVVPLDYFNYIMVPNYEYTIQEEPKTPLDKELDANVLKECIFVDELPLFAEVGDIKTYFKKLNLKLKRVDEDPVKEVCFVTRDDLTYTKSAIVKMPSKEDVIRFIELNSNRNSNVNMMGEVKLRFQKKEDWERAQSRHKEISTIISLSIKDGERVERKTEVKDNL</sequence>
<dbReference type="Pfam" id="PF00112">
    <property type="entry name" value="Peptidase_C1"/>
    <property type="match status" value="1"/>
</dbReference>
<dbReference type="EMBL" id="JAMZMK010009252">
    <property type="protein sequence ID" value="KAI7736542.1"/>
    <property type="molecule type" value="Genomic_DNA"/>
</dbReference>
<evidence type="ECO:0000313" key="3">
    <source>
        <dbReference type="Proteomes" id="UP001206925"/>
    </source>
</evidence>
<reference evidence="2" key="1">
    <citation type="submission" date="2022-06" db="EMBL/GenBank/DDBJ databases">
        <title>Uncovering the hologenomic basis of an extraordinary plant invasion.</title>
        <authorList>
            <person name="Bieker V.C."/>
            <person name="Martin M.D."/>
            <person name="Gilbert T."/>
            <person name="Hodgins K."/>
            <person name="Battlay P."/>
            <person name="Petersen B."/>
            <person name="Wilson J."/>
        </authorList>
    </citation>
    <scope>NUCLEOTIDE SEQUENCE</scope>
    <source>
        <strain evidence="2">AA19_3_7</strain>
        <tissue evidence="2">Leaf</tissue>
    </source>
</reference>
<dbReference type="Gene3D" id="3.90.70.10">
    <property type="entry name" value="Cysteine proteinases"/>
    <property type="match status" value="1"/>
</dbReference>
<dbReference type="InterPro" id="IPR000668">
    <property type="entry name" value="Peptidase_C1A_C"/>
</dbReference>
<accession>A0AAD5GC18</accession>
<protein>
    <recommendedName>
        <fullName evidence="1">Peptidase C1A papain C-terminal domain-containing protein</fullName>
    </recommendedName>
</protein>
<gene>
    <name evidence="2" type="ORF">M8C21_020616</name>
</gene>
<keyword evidence="3" id="KW-1185">Reference proteome</keyword>
<dbReference type="AlphaFoldDB" id="A0AAD5GC18"/>
<proteinExistence type="predicted"/>
<dbReference type="SUPFAM" id="SSF54001">
    <property type="entry name" value="Cysteine proteinases"/>
    <property type="match status" value="1"/>
</dbReference>
<name>A0AAD5GC18_AMBAR</name>
<feature type="domain" description="Peptidase C1A papain C-terminal" evidence="1">
    <location>
        <begin position="11"/>
        <end position="213"/>
    </location>
</feature>
<dbReference type="GO" id="GO:0006508">
    <property type="term" value="P:proteolysis"/>
    <property type="evidence" value="ECO:0007669"/>
    <property type="project" value="InterPro"/>
</dbReference>